<sequence>MAMAAAAAAIFAAAAMMCTVAIAGDPFAYFDWDVSYATAAPLGVPQQVITINKQFPGPVMNITTNWNVVVNVLNSLDEPLLLTWDGIQQRKSCWQDGVLGTNCAIPPGWNWTYQFQVKDQIGSFFYFPSLGLQRAAGGFGGITVNNRDVIPVPFGKPDGDFTLFIGDWYSKNHSELRKMLDQGEDLGMPNGVLINGKGPYRYNTTLVPDGIEYETINVEPGKMYRLRVHNVGVSTSLNFRIQDHNLLLVEAEGTYTVQQNYTNLDIHVGQSCSFLVTMDQNASSDYYVVASARFVNESLWNRVTGVAVLHYSNSKGEASGPLPDPPNDFYYKSYSMNQAKSIRMNVSAGAARPNPQGSFKYGSINVTQMYQLRNEPPRLVSGKRRATLNGISYSPPDTPLRLADLYNKKGVYTFDFPNKPTNLPPSIGASVINASYKGFIEIVFQNNDTVMQSYHLDGYSSFVVGMDYEEWTENSRNSYNKYDAVSRSTVQVFPGAWTAVLVSLDNVGIWNLRAENLDSWYLGQETYLRVADPAGYNKTELPIPDNALFCGLLKDKQKYVAYRFYVNDKFLILGFVFDSKFEYLLGLKYLMGSAKIFCNCARKRQATATDTAAVHSVLCPIIYTLIK</sequence>
<evidence type="ECO:0000259" key="14">
    <source>
        <dbReference type="Pfam" id="PF07731"/>
    </source>
</evidence>
<gene>
    <name evidence="16" type="ORF">CB5_LOCUS14362</name>
</gene>
<dbReference type="Gene3D" id="2.60.40.420">
    <property type="entry name" value="Cupredoxins - blue copper proteins"/>
    <property type="match status" value="3"/>
</dbReference>
<dbReference type="SUPFAM" id="SSF49503">
    <property type="entry name" value="Cupredoxins"/>
    <property type="match status" value="3"/>
</dbReference>
<keyword evidence="10" id="KW-0325">Glycoprotein</keyword>
<dbReference type="InterPro" id="IPR034273">
    <property type="entry name" value="CuRO_1_AAO-like"/>
</dbReference>
<evidence type="ECO:0000256" key="4">
    <source>
        <dbReference type="ARBA" id="ARBA00022475"/>
    </source>
</evidence>
<comment type="similarity">
    <text evidence="3">Belongs to the multicopper oxidase family.</text>
</comment>
<evidence type="ECO:0000256" key="7">
    <source>
        <dbReference type="ARBA" id="ARBA00022729"/>
    </source>
</evidence>
<dbReference type="InterPro" id="IPR045087">
    <property type="entry name" value="Cu-oxidase_fam"/>
</dbReference>
<organism evidence="16">
    <name type="scientific">Ananas comosus var. bracteatus</name>
    <name type="common">red pineapple</name>
    <dbReference type="NCBI Taxonomy" id="296719"/>
    <lineage>
        <taxon>Eukaryota</taxon>
        <taxon>Viridiplantae</taxon>
        <taxon>Streptophyta</taxon>
        <taxon>Embryophyta</taxon>
        <taxon>Tracheophyta</taxon>
        <taxon>Spermatophyta</taxon>
        <taxon>Magnoliopsida</taxon>
        <taxon>Liliopsida</taxon>
        <taxon>Poales</taxon>
        <taxon>Bromeliaceae</taxon>
        <taxon>Bromelioideae</taxon>
        <taxon>Ananas</taxon>
    </lineage>
</organism>
<evidence type="ECO:0000259" key="13">
    <source>
        <dbReference type="Pfam" id="PF00394"/>
    </source>
</evidence>
<dbReference type="GO" id="GO:0098552">
    <property type="term" value="C:side of membrane"/>
    <property type="evidence" value="ECO:0007669"/>
    <property type="project" value="UniProtKB-KW"/>
</dbReference>
<evidence type="ECO:0000256" key="2">
    <source>
        <dbReference type="ARBA" id="ARBA00004609"/>
    </source>
</evidence>
<keyword evidence="7 12" id="KW-0732">Signal</keyword>
<dbReference type="InterPro" id="IPR011706">
    <property type="entry name" value="Cu-oxidase_C"/>
</dbReference>
<keyword evidence="6" id="KW-0479">Metal-binding</keyword>
<evidence type="ECO:0000256" key="5">
    <source>
        <dbReference type="ARBA" id="ARBA00022622"/>
    </source>
</evidence>
<dbReference type="FunFam" id="2.60.40.420:FF:000023">
    <property type="entry name" value="Monocopper oxidase-like protein SKU5"/>
    <property type="match status" value="1"/>
</dbReference>
<keyword evidence="8" id="KW-0186">Copper</keyword>
<evidence type="ECO:0000256" key="6">
    <source>
        <dbReference type="ARBA" id="ARBA00022723"/>
    </source>
</evidence>
<keyword evidence="4" id="KW-1003">Cell membrane</keyword>
<accession>A0A6V7PJZ5</accession>
<reference evidence="16" key="1">
    <citation type="submission" date="2020-07" db="EMBL/GenBank/DDBJ databases">
        <authorList>
            <person name="Lin J."/>
        </authorList>
    </citation>
    <scope>NUCLEOTIDE SEQUENCE</scope>
</reference>
<comment type="subcellular location">
    <subcellularLocation>
        <location evidence="2">Cell membrane</location>
        <topology evidence="2">Lipid-anchor</topology>
        <topology evidence="2">GPI-anchor</topology>
    </subcellularLocation>
</comment>
<comment type="cofactor">
    <cofactor evidence="1">
        <name>Cu cation</name>
        <dbReference type="ChEBI" id="CHEBI:23378"/>
    </cofactor>
</comment>
<feature type="domain" description="Plastocyanin-like" evidence="13">
    <location>
        <begin position="160"/>
        <end position="314"/>
    </location>
</feature>
<dbReference type="CDD" id="cd13846">
    <property type="entry name" value="CuRO_1_AAO_like_1"/>
    <property type="match status" value="1"/>
</dbReference>
<feature type="chain" id="PRO_5027767355" description="Monocopper oxidase-like protein SKU5" evidence="12">
    <location>
        <begin position="24"/>
        <end position="627"/>
    </location>
</feature>
<name>A0A6V7PJZ5_ANACO</name>
<feature type="signal peptide" evidence="12">
    <location>
        <begin position="1"/>
        <end position="23"/>
    </location>
</feature>
<protein>
    <recommendedName>
        <fullName evidence="17">Monocopper oxidase-like protein SKU5</fullName>
    </recommendedName>
</protein>
<evidence type="ECO:0000256" key="9">
    <source>
        <dbReference type="ARBA" id="ARBA00023136"/>
    </source>
</evidence>
<dbReference type="GO" id="GO:0016491">
    <property type="term" value="F:oxidoreductase activity"/>
    <property type="evidence" value="ECO:0007669"/>
    <property type="project" value="InterPro"/>
</dbReference>
<keyword evidence="9" id="KW-0472">Membrane</keyword>
<feature type="domain" description="Plastocyanin-like" evidence="14">
    <location>
        <begin position="398"/>
        <end position="532"/>
    </location>
</feature>
<dbReference type="Pfam" id="PF07732">
    <property type="entry name" value="Cu-oxidase_3"/>
    <property type="match status" value="1"/>
</dbReference>
<evidence type="ECO:0008006" key="17">
    <source>
        <dbReference type="Google" id="ProtNLM"/>
    </source>
</evidence>
<dbReference type="PANTHER" id="PTHR11709:SF58">
    <property type="entry name" value="SKU5 SIMILAR 3"/>
    <property type="match status" value="1"/>
</dbReference>
<dbReference type="EMBL" id="LR862148">
    <property type="protein sequence ID" value="CAD1831151.1"/>
    <property type="molecule type" value="Genomic_DNA"/>
</dbReference>
<dbReference type="InterPro" id="IPR011707">
    <property type="entry name" value="Cu-oxidase-like_N"/>
</dbReference>
<dbReference type="InterPro" id="IPR001117">
    <property type="entry name" value="Cu-oxidase_2nd"/>
</dbReference>
<dbReference type="Pfam" id="PF00394">
    <property type="entry name" value="Cu-oxidase"/>
    <property type="match status" value="1"/>
</dbReference>
<dbReference type="GO" id="GO:0005886">
    <property type="term" value="C:plasma membrane"/>
    <property type="evidence" value="ECO:0007669"/>
    <property type="project" value="UniProtKB-SubCell"/>
</dbReference>
<keyword evidence="11" id="KW-0449">Lipoprotein</keyword>
<keyword evidence="5" id="KW-0336">GPI-anchor</keyword>
<dbReference type="InterPro" id="IPR008972">
    <property type="entry name" value="Cupredoxin"/>
</dbReference>
<dbReference type="Pfam" id="PF07731">
    <property type="entry name" value="Cu-oxidase_2"/>
    <property type="match status" value="1"/>
</dbReference>
<dbReference type="PANTHER" id="PTHR11709">
    <property type="entry name" value="MULTI-COPPER OXIDASE"/>
    <property type="match status" value="1"/>
</dbReference>
<evidence type="ECO:0000313" key="16">
    <source>
        <dbReference type="EMBL" id="CAD1831151.1"/>
    </source>
</evidence>
<evidence type="ECO:0000256" key="12">
    <source>
        <dbReference type="SAM" id="SignalP"/>
    </source>
</evidence>
<proteinExistence type="inferred from homology"/>
<evidence type="ECO:0000256" key="10">
    <source>
        <dbReference type="ARBA" id="ARBA00023180"/>
    </source>
</evidence>
<dbReference type="GO" id="GO:0005507">
    <property type="term" value="F:copper ion binding"/>
    <property type="evidence" value="ECO:0007669"/>
    <property type="project" value="InterPro"/>
</dbReference>
<dbReference type="FunFam" id="2.60.40.420:FF:000016">
    <property type="entry name" value="Monocopper oxidase-like protein"/>
    <property type="match status" value="1"/>
</dbReference>
<evidence type="ECO:0000256" key="8">
    <source>
        <dbReference type="ARBA" id="ARBA00023008"/>
    </source>
</evidence>
<evidence type="ECO:0000256" key="11">
    <source>
        <dbReference type="ARBA" id="ARBA00023288"/>
    </source>
</evidence>
<dbReference type="AlphaFoldDB" id="A0A6V7PJZ5"/>
<evidence type="ECO:0000256" key="3">
    <source>
        <dbReference type="ARBA" id="ARBA00010609"/>
    </source>
</evidence>
<dbReference type="FunFam" id="2.60.40.420:FF:000012">
    <property type="entry name" value="Monocopper oxidase-like protein"/>
    <property type="match status" value="1"/>
</dbReference>
<feature type="domain" description="Plastocyanin-like" evidence="15">
    <location>
        <begin position="34"/>
        <end position="147"/>
    </location>
</feature>
<evidence type="ECO:0000259" key="15">
    <source>
        <dbReference type="Pfam" id="PF07732"/>
    </source>
</evidence>
<evidence type="ECO:0000256" key="1">
    <source>
        <dbReference type="ARBA" id="ARBA00001935"/>
    </source>
</evidence>